<dbReference type="PANTHER" id="PTHR35891">
    <property type="entry name" value="THIOL:DISULFIDE INTERCHANGE PROTEIN DSBA"/>
    <property type="match status" value="1"/>
</dbReference>
<keyword evidence="3 9" id="KW-0732">Signal</keyword>
<gene>
    <name evidence="11" type="ORF">EES38_20395</name>
</gene>
<name>A0A3N9TBE1_9VIBR</name>
<evidence type="ECO:0000256" key="4">
    <source>
        <dbReference type="ARBA" id="ARBA00022764"/>
    </source>
</evidence>
<keyword evidence="12" id="KW-1185">Reference proteome</keyword>
<dbReference type="Gene3D" id="3.40.30.10">
    <property type="entry name" value="Glutaredoxin"/>
    <property type="match status" value="1"/>
</dbReference>
<sequence length="199" mass="22392">MKKLLAIFATILVSLSAHAANFKEGSDYKVLDRPHSEQPVVNEFFSFYCPHCYQFEGIAKQLKEHLAGKAEFTKSHVSFMGGNMGEEMAKAYATMVSLNIEDKMIPVMFDQIHVKRAAPKNDEELKQIFVAHGVDAKAFDDAFNSFAVDSMARRFSKDFEDSGLTGVPSVVVNNKYLATPQNVKTIDDYFELIDYLLTK</sequence>
<evidence type="ECO:0000256" key="9">
    <source>
        <dbReference type="SAM" id="SignalP"/>
    </source>
</evidence>
<keyword evidence="6" id="KW-0676">Redox-active center</keyword>
<reference evidence="11 12" key="1">
    <citation type="submission" date="2018-11" db="EMBL/GenBank/DDBJ databases">
        <title>Vibrio LJC006 sp. nov., isolated from seawater during the bloom of the enteromorpha.</title>
        <authorList>
            <person name="Liang J."/>
        </authorList>
    </citation>
    <scope>NUCLEOTIDE SEQUENCE [LARGE SCALE GENOMIC DNA]</scope>
    <source>
        <strain evidence="11 12">LJC006</strain>
    </source>
</reference>
<dbReference type="EMBL" id="RJVQ01000014">
    <property type="protein sequence ID" value="RQW61280.1"/>
    <property type="molecule type" value="Genomic_DNA"/>
</dbReference>
<feature type="domain" description="Thioredoxin" evidence="10">
    <location>
        <begin position="11"/>
        <end position="198"/>
    </location>
</feature>
<evidence type="ECO:0000256" key="7">
    <source>
        <dbReference type="PIRNR" id="PIRNR001488"/>
    </source>
</evidence>
<dbReference type="AlphaFoldDB" id="A0A3N9TBE1"/>
<dbReference type="InterPro" id="IPR013766">
    <property type="entry name" value="Thioredoxin_domain"/>
</dbReference>
<evidence type="ECO:0000256" key="2">
    <source>
        <dbReference type="ARBA" id="ARBA00005791"/>
    </source>
</evidence>
<evidence type="ECO:0000313" key="11">
    <source>
        <dbReference type="EMBL" id="RQW61280.1"/>
    </source>
</evidence>
<dbReference type="OrthoDB" id="9784896at2"/>
<dbReference type="InterPro" id="IPR001853">
    <property type="entry name" value="DSBA-like_thioredoxin_dom"/>
</dbReference>
<dbReference type="InterPro" id="IPR023205">
    <property type="entry name" value="DsbA/DsbL"/>
</dbReference>
<evidence type="ECO:0000256" key="3">
    <source>
        <dbReference type="ARBA" id="ARBA00022729"/>
    </source>
</evidence>
<comment type="subcellular location">
    <subcellularLocation>
        <location evidence="1 7">Periplasm</location>
    </subcellularLocation>
</comment>
<dbReference type="PROSITE" id="PS51352">
    <property type="entry name" value="THIOREDOXIN_2"/>
    <property type="match status" value="1"/>
</dbReference>
<evidence type="ECO:0000256" key="5">
    <source>
        <dbReference type="ARBA" id="ARBA00023157"/>
    </source>
</evidence>
<feature type="disulfide bond" description="Redox-active" evidence="8">
    <location>
        <begin position="49"/>
        <end position="52"/>
    </location>
</feature>
<feature type="chain" id="PRO_5018154105" description="Thiol:disulfide interchange protein" evidence="9">
    <location>
        <begin position="20"/>
        <end position="199"/>
    </location>
</feature>
<accession>A0A3N9TBE1</accession>
<comment type="similarity">
    <text evidence="2">Belongs to the thioredoxin family. DsbA subfamily.</text>
</comment>
<dbReference type="GO" id="GO:0016491">
    <property type="term" value="F:oxidoreductase activity"/>
    <property type="evidence" value="ECO:0007669"/>
    <property type="project" value="InterPro"/>
</dbReference>
<dbReference type="InterPro" id="IPR036249">
    <property type="entry name" value="Thioredoxin-like_sf"/>
</dbReference>
<evidence type="ECO:0000259" key="10">
    <source>
        <dbReference type="PROSITE" id="PS51352"/>
    </source>
</evidence>
<dbReference type="SUPFAM" id="SSF52833">
    <property type="entry name" value="Thioredoxin-like"/>
    <property type="match status" value="1"/>
</dbReference>
<dbReference type="GO" id="GO:0042597">
    <property type="term" value="C:periplasmic space"/>
    <property type="evidence" value="ECO:0007669"/>
    <property type="project" value="UniProtKB-SubCell"/>
</dbReference>
<protein>
    <recommendedName>
        <fullName evidence="7">Thiol:disulfide interchange protein</fullName>
    </recommendedName>
</protein>
<organism evidence="11 12">
    <name type="scientific">Vibrio viridaestus</name>
    <dbReference type="NCBI Taxonomy" id="2487322"/>
    <lineage>
        <taxon>Bacteria</taxon>
        <taxon>Pseudomonadati</taxon>
        <taxon>Pseudomonadota</taxon>
        <taxon>Gammaproteobacteria</taxon>
        <taxon>Vibrionales</taxon>
        <taxon>Vibrionaceae</taxon>
        <taxon>Vibrio</taxon>
    </lineage>
</organism>
<keyword evidence="5 7" id="KW-1015">Disulfide bond</keyword>
<dbReference type="RefSeq" id="WP_124939058.1">
    <property type="nucleotide sequence ID" value="NZ_RJVQ01000014.1"/>
</dbReference>
<dbReference type="PIRSF" id="PIRSF001488">
    <property type="entry name" value="Tdi_protein"/>
    <property type="match status" value="1"/>
</dbReference>
<evidence type="ECO:0000256" key="8">
    <source>
        <dbReference type="PIRSR" id="PIRSR001488-1"/>
    </source>
</evidence>
<evidence type="ECO:0000313" key="12">
    <source>
        <dbReference type="Proteomes" id="UP000281112"/>
    </source>
</evidence>
<proteinExistence type="inferred from homology"/>
<dbReference type="PANTHER" id="PTHR35891:SF2">
    <property type="entry name" value="THIOL:DISULFIDE INTERCHANGE PROTEIN DSBA"/>
    <property type="match status" value="1"/>
</dbReference>
<evidence type="ECO:0000256" key="1">
    <source>
        <dbReference type="ARBA" id="ARBA00004418"/>
    </source>
</evidence>
<dbReference type="Pfam" id="PF01323">
    <property type="entry name" value="DSBA"/>
    <property type="match status" value="1"/>
</dbReference>
<dbReference type="InterPro" id="IPR050824">
    <property type="entry name" value="Thiol_disulfide_DsbA"/>
</dbReference>
<keyword evidence="4 7" id="KW-0574">Periplasm</keyword>
<evidence type="ECO:0000256" key="6">
    <source>
        <dbReference type="ARBA" id="ARBA00023284"/>
    </source>
</evidence>
<feature type="signal peptide" evidence="9">
    <location>
        <begin position="1"/>
        <end position="19"/>
    </location>
</feature>
<dbReference type="CDD" id="cd03019">
    <property type="entry name" value="DsbA_DsbA"/>
    <property type="match status" value="1"/>
</dbReference>
<comment type="caution">
    <text evidence="11">The sequence shown here is derived from an EMBL/GenBank/DDBJ whole genome shotgun (WGS) entry which is preliminary data.</text>
</comment>
<dbReference type="Proteomes" id="UP000281112">
    <property type="component" value="Unassembled WGS sequence"/>
</dbReference>